<name>A0A9D4DZR8_DREPO</name>
<evidence type="ECO:0000313" key="3">
    <source>
        <dbReference type="EMBL" id="KAH3769780.1"/>
    </source>
</evidence>
<evidence type="ECO:0000256" key="1">
    <source>
        <dbReference type="SAM" id="MobiDB-lite"/>
    </source>
</evidence>
<comment type="caution">
    <text evidence="3">The sequence shown here is derived from an EMBL/GenBank/DDBJ whole genome shotgun (WGS) entry which is preliminary data.</text>
</comment>
<reference evidence="3" key="2">
    <citation type="submission" date="2020-11" db="EMBL/GenBank/DDBJ databases">
        <authorList>
            <person name="McCartney M.A."/>
            <person name="Auch B."/>
            <person name="Kono T."/>
            <person name="Mallez S."/>
            <person name="Becker A."/>
            <person name="Gohl D.M."/>
            <person name="Silverstein K.A.T."/>
            <person name="Koren S."/>
            <person name="Bechman K.B."/>
            <person name="Herman A."/>
            <person name="Abrahante J.E."/>
            <person name="Garbe J."/>
        </authorList>
    </citation>
    <scope>NUCLEOTIDE SEQUENCE</scope>
    <source>
        <strain evidence="3">Duluth1</strain>
        <tissue evidence="3">Whole animal</tissue>
    </source>
</reference>
<feature type="compositionally biased region" description="Polar residues" evidence="1">
    <location>
        <begin position="36"/>
        <end position="50"/>
    </location>
</feature>
<protein>
    <submittedName>
        <fullName evidence="3">Uncharacterized protein</fullName>
    </submittedName>
</protein>
<keyword evidence="2" id="KW-0732">Signal</keyword>
<feature type="compositionally biased region" description="Basic and acidic residues" evidence="1">
    <location>
        <begin position="51"/>
        <end position="63"/>
    </location>
</feature>
<organism evidence="3 5">
    <name type="scientific">Dreissena polymorpha</name>
    <name type="common">Zebra mussel</name>
    <name type="synonym">Mytilus polymorpha</name>
    <dbReference type="NCBI Taxonomy" id="45954"/>
    <lineage>
        <taxon>Eukaryota</taxon>
        <taxon>Metazoa</taxon>
        <taxon>Spiralia</taxon>
        <taxon>Lophotrochozoa</taxon>
        <taxon>Mollusca</taxon>
        <taxon>Bivalvia</taxon>
        <taxon>Autobranchia</taxon>
        <taxon>Heteroconchia</taxon>
        <taxon>Euheterodonta</taxon>
        <taxon>Imparidentia</taxon>
        <taxon>Neoheterodontei</taxon>
        <taxon>Myida</taxon>
        <taxon>Dreissenoidea</taxon>
        <taxon>Dreissenidae</taxon>
        <taxon>Dreissena</taxon>
    </lineage>
</organism>
<accession>A0A9D4DZR8</accession>
<evidence type="ECO:0000256" key="2">
    <source>
        <dbReference type="SAM" id="SignalP"/>
    </source>
</evidence>
<feature type="signal peptide" evidence="2">
    <location>
        <begin position="1"/>
        <end position="23"/>
    </location>
</feature>
<dbReference type="Proteomes" id="UP000828390">
    <property type="component" value="Unassembled WGS sequence"/>
</dbReference>
<reference evidence="3" key="1">
    <citation type="journal article" date="2019" name="bioRxiv">
        <title>The Genome of the Zebra Mussel, Dreissena polymorpha: A Resource for Invasive Species Research.</title>
        <authorList>
            <person name="McCartney M.A."/>
            <person name="Auch B."/>
            <person name="Kono T."/>
            <person name="Mallez S."/>
            <person name="Zhang Y."/>
            <person name="Obille A."/>
            <person name="Becker A."/>
            <person name="Abrahante J.E."/>
            <person name="Garbe J."/>
            <person name="Badalamenti J.P."/>
            <person name="Herman A."/>
            <person name="Mangelson H."/>
            <person name="Liachko I."/>
            <person name="Sullivan S."/>
            <person name="Sone E.D."/>
            <person name="Koren S."/>
            <person name="Silverstein K.A.T."/>
            <person name="Beckman K.B."/>
            <person name="Gohl D.M."/>
        </authorList>
    </citation>
    <scope>NUCLEOTIDE SEQUENCE</scope>
    <source>
        <strain evidence="3">Duluth1</strain>
        <tissue evidence="3">Whole animal</tissue>
    </source>
</reference>
<dbReference type="EMBL" id="JAIWYP010000009">
    <property type="protein sequence ID" value="KAH3769780.1"/>
    <property type="molecule type" value="Genomic_DNA"/>
</dbReference>
<keyword evidence="5" id="KW-1185">Reference proteome</keyword>
<feature type="chain" id="PRO_5040045436" evidence="2">
    <location>
        <begin position="24"/>
        <end position="79"/>
    </location>
</feature>
<sequence>MSPTIVVGDILFLPCLLVGPSQLGEPVQTGIRARENWSTGTTRPHQTQTSRPEESGKDMESQKGEGQTKITISFQSLWF</sequence>
<evidence type="ECO:0000313" key="5">
    <source>
        <dbReference type="Proteomes" id="UP000828390"/>
    </source>
</evidence>
<dbReference type="AlphaFoldDB" id="A0A9D4DZR8"/>
<proteinExistence type="predicted"/>
<gene>
    <name evidence="3" type="ORF">DPMN_171056</name>
    <name evidence="4" type="ORF">DPMN_171110</name>
</gene>
<feature type="region of interest" description="Disordered" evidence="1">
    <location>
        <begin position="33"/>
        <end position="79"/>
    </location>
</feature>
<feature type="compositionally biased region" description="Polar residues" evidence="1">
    <location>
        <begin position="64"/>
        <end position="79"/>
    </location>
</feature>
<dbReference type="EMBL" id="JAIWYP010000009">
    <property type="protein sequence ID" value="KAH3769833.1"/>
    <property type="molecule type" value="Genomic_DNA"/>
</dbReference>
<evidence type="ECO:0000313" key="4">
    <source>
        <dbReference type="EMBL" id="KAH3769833.1"/>
    </source>
</evidence>